<evidence type="ECO:0000313" key="4">
    <source>
        <dbReference type="Proteomes" id="UP001408356"/>
    </source>
</evidence>
<dbReference type="Gene3D" id="3.40.50.300">
    <property type="entry name" value="P-loop containing nucleotide triphosphate hydrolases"/>
    <property type="match status" value="1"/>
</dbReference>
<dbReference type="InterPro" id="IPR045063">
    <property type="entry name" value="Dynamin_N"/>
</dbReference>
<dbReference type="Pfam" id="PF00350">
    <property type="entry name" value="Dynamin_N"/>
    <property type="match status" value="1"/>
</dbReference>
<dbReference type="InterPro" id="IPR001401">
    <property type="entry name" value="Dynamin_GTPase"/>
</dbReference>
<dbReference type="InterPro" id="IPR022812">
    <property type="entry name" value="Dynamin"/>
</dbReference>
<comment type="caution">
    <text evidence="3">The sequence shown here is derived from an EMBL/GenBank/DDBJ whole genome shotgun (WGS) entry which is preliminary data.</text>
</comment>
<dbReference type="EMBL" id="JARVKF010000423">
    <property type="protein sequence ID" value="KAK9414654.1"/>
    <property type="molecule type" value="Genomic_DNA"/>
</dbReference>
<proteinExistence type="predicted"/>
<evidence type="ECO:0000256" key="1">
    <source>
        <dbReference type="SAM" id="MobiDB-lite"/>
    </source>
</evidence>
<dbReference type="PANTHER" id="PTHR11566">
    <property type="entry name" value="DYNAMIN"/>
    <property type="match status" value="1"/>
</dbReference>
<dbReference type="Proteomes" id="UP001408356">
    <property type="component" value="Unassembled WGS sequence"/>
</dbReference>
<dbReference type="InterPro" id="IPR027417">
    <property type="entry name" value="P-loop_NTPase"/>
</dbReference>
<accession>A0ABR2UJH5</accession>
<evidence type="ECO:0000313" key="3">
    <source>
        <dbReference type="EMBL" id="KAK9414654.1"/>
    </source>
</evidence>
<protein>
    <recommendedName>
        <fullName evidence="2">Dynamin GTPase domain-containing protein</fullName>
    </recommendedName>
</protein>
<evidence type="ECO:0000259" key="2">
    <source>
        <dbReference type="SMART" id="SM00053"/>
    </source>
</evidence>
<gene>
    <name evidence="3" type="ORF">SUNI508_10937</name>
</gene>
<feature type="domain" description="Dynamin GTPase" evidence="2">
    <location>
        <begin position="35"/>
        <end position="247"/>
    </location>
</feature>
<keyword evidence="4" id="KW-1185">Reference proteome</keyword>
<reference evidence="3 4" key="1">
    <citation type="journal article" date="2024" name="J. Plant Pathol.">
        <title>Sequence and assembly of the genome of Seiridium unicorne, isolate CBS 538.82, causal agent of cypress canker disease.</title>
        <authorList>
            <person name="Scali E."/>
            <person name="Rocca G.D."/>
            <person name="Danti R."/>
            <person name="Garbelotto M."/>
            <person name="Barberini S."/>
            <person name="Baroncelli R."/>
            <person name="Emiliani G."/>
        </authorList>
    </citation>
    <scope>NUCLEOTIDE SEQUENCE [LARGE SCALE GENOMIC DNA]</scope>
    <source>
        <strain evidence="3 4">BM-138-508</strain>
    </source>
</reference>
<sequence>MEVKNIHNGARGRGGTPCSSQAPDTTMHHNLIDIGTKLKACNDTLGELQQLGIQHVAQLPELVMTEDMLRWAQIAVLNPNNPADMYIPGEGVYTGEFTLQSAAEEIDAQFSPNIVALEMKGPNLPDLSFYDLPGVFYTPAREDNEYLVQVVRNLSSHYIRRPETIILWALPMNNDPETSISLGLIREARALDRAAGVMTKADMLCFEDTAQWAIANGFGIVALLPYLTKLIYGCCLRKESAKMEEIKI</sequence>
<name>A0ABR2UJH5_9PEZI</name>
<dbReference type="SMART" id="SM00053">
    <property type="entry name" value="DYNc"/>
    <property type="match status" value="1"/>
</dbReference>
<feature type="region of interest" description="Disordered" evidence="1">
    <location>
        <begin position="1"/>
        <end position="24"/>
    </location>
</feature>
<dbReference type="PANTHER" id="PTHR11566:SF131">
    <property type="entry name" value="GTPASE, PUTATIVE (AFU_ORTHOLOGUE AFUA_6G07630)-RELATED"/>
    <property type="match status" value="1"/>
</dbReference>
<organism evidence="3 4">
    <name type="scientific">Seiridium unicorne</name>
    <dbReference type="NCBI Taxonomy" id="138068"/>
    <lineage>
        <taxon>Eukaryota</taxon>
        <taxon>Fungi</taxon>
        <taxon>Dikarya</taxon>
        <taxon>Ascomycota</taxon>
        <taxon>Pezizomycotina</taxon>
        <taxon>Sordariomycetes</taxon>
        <taxon>Xylariomycetidae</taxon>
        <taxon>Amphisphaeriales</taxon>
        <taxon>Sporocadaceae</taxon>
        <taxon>Seiridium</taxon>
    </lineage>
</organism>
<dbReference type="SUPFAM" id="SSF52540">
    <property type="entry name" value="P-loop containing nucleoside triphosphate hydrolases"/>
    <property type="match status" value="1"/>
</dbReference>